<protein>
    <submittedName>
        <fullName evidence="1">Uncharacterized protein</fullName>
    </submittedName>
</protein>
<accession>A0A0F9EEZ0</accession>
<dbReference type="AlphaFoldDB" id="A0A0F9EEZ0"/>
<comment type="caution">
    <text evidence="1">The sequence shown here is derived from an EMBL/GenBank/DDBJ whole genome shotgun (WGS) entry which is preliminary data.</text>
</comment>
<reference evidence="1" key="1">
    <citation type="journal article" date="2015" name="Nature">
        <title>Complex archaea that bridge the gap between prokaryotes and eukaryotes.</title>
        <authorList>
            <person name="Spang A."/>
            <person name="Saw J.H."/>
            <person name="Jorgensen S.L."/>
            <person name="Zaremba-Niedzwiedzka K."/>
            <person name="Martijn J."/>
            <person name="Lind A.E."/>
            <person name="van Eijk R."/>
            <person name="Schleper C."/>
            <person name="Guy L."/>
            <person name="Ettema T.J."/>
        </authorList>
    </citation>
    <scope>NUCLEOTIDE SEQUENCE</scope>
</reference>
<sequence>MPCNSSHLEPRFKETESRKIATFIAYIHEQTRDKTPDNILAASESVYGNESLLDSMTTELCALCKSIDPSIIYNAHNRTARKLANWWEDHQEADQIKEREANEQD</sequence>
<organism evidence="1">
    <name type="scientific">marine sediment metagenome</name>
    <dbReference type="NCBI Taxonomy" id="412755"/>
    <lineage>
        <taxon>unclassified sequences</taxon>
        <taxon>metagenomes</taxon>
        <taxon>ecological metagenomes</taxon>
    </lineage>
</organism>
<name>A0A0F9EEZ0_9ZZZZ</name>
<gene>
    <name evidence="1" type="ORF">LCGC14_2375330</name>
</gene>
<proteinExistence type="predicted"/>
<dbReference type="EMBL" id="LAZR01035103">
    <property type="protein sequence ID" value="KKL28421.1"/>
    <property type="molecule type" value="Genomic_DNA"/>
</dbReference>
<evidence type="ECO:0000313" key="1">
    <source>
        <dbReference type="EMBL" id="KKL28421.1"/>
    </source>
</evidence>